<accession>A0ABP0FKF8</accession>
<protein>
    <recommendedName>
        <fullName evidence="1">Protein-PII uridylyltransferase N-terminal domain-containing protein</fullName>
    </recommendedName>
</protein>
<organism evidence="2 3">
    <name type="scientific">Clavelina lepadiformis</name>
    <name type="common">Light-bulb sea squirt</name>
    <name type="synonym">Ascidia lepadiformis</name>
    <dbReference type="NCBI Taxonomy" id="159417"/>
    <lineage>
        <taxon>Eukaryota</taxon>
        <taxon>Metazoa</taxon>
        <taxon>Chordata</taxon>
        <taxon>Tunicata</taxon>
        <taxon>Ascidiacea</taxon>
        <taxon>Aplousobranchia</taxon>
        <taxon>Clavelinidae</taxon>
        <taxon>Clavelina</taxon>
    </lineage>
</organism>
<sequence>MPIKSTMTTSANILESNHFTEDEIYLREDLRKNCDENGEEVDPKLAAEIFHKLGLLYQDKGNKLQNKICLIQSATLLNAAVARQPSNEKFRSDLEAFCFNVLSTAGVNKKNADLVKISNKTAKEIKHMRKIVLRKMRKNFPRLTVFKPKRRREQNFIKRMESIQEIISQMYKEIMKNLFNECIKLFEGLPCKFAIAGLGSLARNEITPYSDFEHIILLEDGIEDHENYSKIHEQFRWFSLIFLIILINLQETIIPSVAIPSLNDYTTPGGNWFYDAYTTRGITLDRLMAHACKNPLGRTFETKDKPWITELIQPVNKMLEYLKPDVSLKNGYHLGEILLQSCYVSGDKDVYDQFKTGVNRMTKENKLSSHSQMMQELDEDLKNFDAFTDLMRMRETTQCNIKRVFYRSITLFVSALGRMYGIDEASSFSIIKSLKEKQIIVHEPAEKLKLAVAVACKVRLSRYMEQKSQKDHLKSDANDEEHVSLQLTKYVKMEQIVRYFVTALSLQKVIRGLNYLKLPDNLIFDTKPLLKYVVAYKLGYYEYVILQWKMEQMCPSSSDLVWIKYYVGRAHVRKESWQKALKVFKDIEIENGDLKNAISGDINAAENLCWGNAEGASLSFPAQSIPTIVIYQSL</sequence>
<dbReference type="Proteomes" id="UP001642483">
    <property type="component" value="Unassembled WGS sequence"/>
</dbReference>
<reference evidence="2 3" key="1">
    <citation type="submission" date="2024-02" db="EMBL/GenBank/DDBJ databases">
        <authorList>
            <person name="Daric V."/>
            <person name="Darras S."/>
        </authorList>
    </citation>
    <scope>NUCLEOTIDE SEQUENCE [LARGE SCALE GENOMIC DNA]</scope>
</reference>
<dbReference type="PANTHER" id="PTHR19959">
    <property type="entry name" value="KINESIN LIGHT CHAIN"/>
    <property type="match status" value="1"/>
</dbReference>
<feature type="domain" description="Protein-PII uridylyltransferase N-terminal" evidence="1">
    <location>
        <begin position="159"/>
        <end position="227"/>
    </location>
</feature>
<proteinExistence type="predicted"/>
<gene>
    <name evidence="2" type="ORF">CVLEPA_LOCUS10397</name>
</gene>
<dbReference type="Pfam" id="PF03445">
    <property type="entry name" value="DUF294"/>
    <property type="match status" value="1"/>
</dbReference>
<comment type="caution">
    <text evidence="2">The sequence shown here is derived from an EMBL/GenBank/DDBJ whole genome shotgun (WGS) entry which is preliminary data.</text>
</comment>
<dbReference type="EMBL" id="CAWYQH010000068">
    <property type="protein sequence ID" value="CAK8680111.1"/>
    <property type="molecule type" value="Genomic_DNA"/>
</dbReference>
<dbReference type="InterPro" id="IPR005105">
    <property type="entry name" value="GlnD_Uridyltrans_N"/>
</dbReference>
<name>A0ABP0FKF8_CLALP</name>
<dbReference type="PANTHER" id="PTHR19959:SF119">
    <property type="entry name" value="FUNGAL LIPASE-LIKE DOMAIN-CONTAINING PROTEIN"/>
    <property type="match status" value="1"/>
</dbReference>
<keyword evidence="3" id="KW-1185">Reference proteome</keyword>
<evidence type="ECO:0000259" key="1">
    <source>
        <dbReference type="Pfam" id="PF03445"/>
    </source>
</evidence>
<evidence type="ECO:0000313" key="3">
    <source>
        <dbReference type="Proteomes" id="UP001642483"/>
    </source>
</evidence>
<evidence type="ECO:0000313" key="2">
    <source>
        <dbReference type="EMBL" id="CAK8680111.1"/>
    </source>
</evidence>